<sequence>MEETRSSHFERRDAARNMQRFYRLTVTRDLFGAVLLVREWGRIGAYARERREVKASLADARRDAARLAAQKQRRGYRAVEDGDRR</sequence>
<evidence type="ECO:0000313" key="2">
    <source>
        <dbReference type="EMBL" id="TCN45030.1"/>
    </source>
</evidence>
<protein>
    <submittedName>
        <fullName evidence="2">Putative DNA-binding WGR domain protein</fullName>
    </submittedName>
</protein>
<evidence type="ECO:0000259" key="1">
    <source>
        <dbReference type="PROSITE" id="PS51977"/>
    </source>
</evidence>
<dbReference type="Pfam" id="PF05406">
    <property type="entry name" value="WGR"/>
    <property type="match status" value="1"/>
</dbReference>
<dbReference type="SUPFAM" id="SSF142921">
    <property type="entry name" value="WGR domain-like"/>
    <property type="match status" value="1"/>
</dbReference>
<dbReference type="PROSITE" id="PS51977">
    <property type="entry name" value="WGR"/>
    <property type="match status" value="1"/>
</dbReference>
<accession>A0A4V2RIP7</accession>
<dbReference type="EMBL" id="SLVX01000008">
    <property type="protein sequence ID" value="TCN45030.1"/>
    <property type="molecule type" value="Genomic_DNA"/>
</dbReference>
<name>A0A4V2RIP7_SHIGR</name>
<proteinExistence type="predicted"/>
<dbReference type="InterPro" id="IPR049809">
    <property type="entry name" value="YehF/YfeS-like_WGR"/>
</dbReference>
<dbReference type="InterPro" id="IPR036930">
    <property type="entry name" value="WGR_dom_sf"/>
</dbReference>
<dbReference type="RefSeq" id="WP_133034733.1">
    <property type="nucleotide sequence ID" value="NZ_BAABEI010000003.1"/>
</dbReference>
<dbReference type="CDD" id="cd07996">
    <property type="entry name" value="WGR_MMR_like"/>
    <property type="match status" value="1"/>
</dbReference>
<dbReference type="AlphaFoldDB" id="A0A4V2RIP7"/>
<dbReference type="GO" id="GO:0003677">
    <property type="term" value="F:DNA binding"/>
    <property type="evidence" value="ECO:0007669"/>
    <property type="project" value="UniProtKB-KW"/>
</dbReference>
<keyword evidence="2" id="KW-0238">DNA-binding</keyword>
<dbReference type="SMART" id="SM00773">
    <property type="entry name" value="WGR"/>
    <property type="match status" value="1"/>
</dbReference>
<dbReference type="Proteomes" id="UP000295351">
    <property type="component" value="Unassembled WGS sequence"/>
</dbReference>
<organism evidence="2 3">
    <name type="scientific">Shinella granuli</name>
    <dbReference type="NCBI Taxonomy" id="323621"/>
    <lineage>
        <taxon>Bacteria</taxon>
        <taxon>Pseudomonadati</taxon>
        <taxon>Pseudomonadota</taxon>
        <taxon>Alphaproteobacteria</taxon>
        <taxon>Hyphomicrobiales</taxon>
        <taxon>Rhizobiaceae</taxon>
        <taxon>Shinella</taxon>
    </lineage>
</organism>
<keyword evidence="3" id="KW-1185">Reference proteome</keyword>
<dbReference type="InterPro" id="IPR008893">
    <property type="entry name" value="WGR_domain"/>
</dbReference>
<feature type="domain" description="WGR" evidence="1">
    <location>
        <begin position="1"/>
        <end position="85"/>
    </location>
</feature>
<comment type="caution">
    <text evidence="2">The sequence shown here is derived from an EMBL/GenBank/DDBJ whole genome shotgun (WGS) entry which is preliminary data.</text>
</comment>
<evidence type="ECO:0000313" key="3">
    <source>
        <dbReference type="Proteomes" id="UP000295351"/>
    </source>
</evidence>
<gene>
    <name evidence="2" type="ORF">EV665_108170</name>
</gene>
<reference evidence="2 3" key="1">
    <citation type="submission" date="2019-03" db="EMBL/GenBank/DDBJ databases">
        <title>Genomic Encyclopedia of Type Strains, Phase IV (KMG-IV): sequencing the most valuable type-strain genomes for metagenomic binning, comparative biology and taxonomic classification.</title>
        <authorList>
            <person name="Goeker M."/>
        </authorList>
    </citation>
    <scope>NUCLEOTIDE SEQUENCE [LARGE SCALE GENOMIC DNA]</scope>
    <source>
        <strain evidence="2 3">DSM 18401</strain>
    </source>
</reference>
<dbReference type="Gene3D" id="2.20.140.10">
    <property type="entry name" value="WGR domain"/>
    <property type="match status" value="1"/>
</dbReference>